<comment type="subcellular location">
    <subcellularLocation>
        <location evidence="1">Cell envelope</location>
    </subcellularLocation>
    <subcellularLocation>
        <location evidence="2">Secreted</location>
    </subcellularLocation>
</comment>
<comment type="caution">
    <text evidence="8">The sequence shown here is derived from an EMBL/GenBank/DDBJ whole genome shotgun (WGS) entry which is preliminary data.</text>
</comment>
<keyword evidence="3" id="KW-0964">Secreted</keyword>
<protein>
    <recommendedName>
        <fullName evidence="7">DUF642 domain-containing protein</fullName>
    </recommendedName>
</protein>
<evidence type="ECO:0000256" key="6">
    <source>
        <dbReference type="SAM" id="Phobius"/>
    </source>
</evidence>
<keyword evidence="9" id="KW-1185">Reference proteome</keyword>
<dbReference type="InterPro" id="IPR006946">
    <property type="entry name" value="DGR2-like_dom"/>
</dbReference>
<feature type="transmembrane region" description="Helical" evidence="6">
    <location>
        <begin position="12"/>
        <end position="30"/>
    </location>
</feature>
<keyword evidence="6" id="KW-0472">Membrane</keyword>
<reference evidence="8" key="1">
    <citation type="submission" date="2022-12" db="EMBL/GenBank/DDBJ databases">
        <title>Draft genome assemblies for two species of Escallonia (Escalloniales).</title>
        <authorList>
            <person name="Chanderbali A."/>
            <person name="Dervinis C."/>
            <person name="Anghel I."/>
            <person name="Soltis D."/>
            <person name="Soltis P."/>
            <person name="Zapata F."/>
        </authorList>
    </citation>
    <scope>NUCLEOTIDE SEQUENCE</scope>
    <source>
        <strain evidence="8">UCBG92.1500</strain>
        <tissue evidence="8">Leaf</tissue>
    </source>
</reference>
<dbReference type="AlphaFoldDB" id="A0AA88RNW8"/>
<evidence type="ECO:0000256" key="2">
    <source>
        <dbReference type="ARBA" id="ARBA00004613"/>
    </source>
</evidence>
<evidence type="ECO:0000256" key="1">
    <source>
        <dbReference type="ARBA" id="ARBA00004196"/>
    </source>
</evidence>
<feature type="domain" description="DUF642" evidence="7">
    <location>
        <begin position="36"/>
        <end position="192"/>
    </location>
</feature>
<accession>A0AA88RNW8</accession>
<dbReference type="GO" id="GO:0005576">
    <property type="term" value="C:extracellular region"/>
    <property type="evidence" value="ECO:0007669"/>
    <property type="project" value="UniProtKB-SubCell"/>
</dbReference>
<evidence type="ECO:0000256" key="4">
    <source>
        <dbReference type="ARBA" id="ARBA00022729"/>
    </source>
</evidence>
<evidence type="ECO:0000259" key="7">
    <source>
        <dbReference type="Pfam" id="PF04862"/>
    </source>
</evidence>
<keyword evidence="5" id="KW-0325">Glycoprotein</keyword>
<dbReference type="Proteomes" id="UP001187471">
    <property type="component" value="Unassembled WGS sequence"/>
</dbReference>
<proteinExistence type="predicted"/>
<sequence length="376" mass="40249">MKDGRDSGYKKGLWFLGAWCLVLGAWQWALPISLELGNPDFELPPSNLPGNSTAPIELLNGNNTIPGWTYEGTVQYVPLAAGGGHAIRLGQDGKINQTFIANGDSMSYLLTFALSLGGQNCSVNASLVVSAPDSSSVFSWKQRYEKGTWESYGLYLGSWGDGESINLVFQSQATETDSNSICWPLVDSLLLKTIGPLTQTRGNLLLNGGFESGPDFLDDSKGTLLDPEPSVARSALQLWSVMGTVKYIDSKNYFVPQGNAAIEIVSGVSAGIQTAKTLTEGSEYSLKFMLGDANDSCMSNFVVGVQAGSVAQNFSLQSNGTGSSRGFSMVFKAESAPTLISFQSYIPSQSKDELKLRLQLNAKLSARNCSVLHAAE</sequence>
<evidence type="ECO:0000313" key="9">
    <source>
        <dbReference type="Proteomes" id="UP001187471"/>
    </source>
</evidence>
<keyword evidence="4" id="KW-0732">Signal</keyword>
<feature type="domain" description="DUF642" evidence="7">
    <location>
        <begin position="203"/>
        <end position="344"/>
    </location>
</feature>
<gene>
    <name evidence="8" type="ORF">RJ640_028129</name>
</gene>
<name>A0AA88RNW8_9ASTE</name>
<evidence type="ECO:0000313" key="8">
    <source>
        <dbReference type="EMBL" id="KAK2992887.1"/>
    </source>
</evidence>
<dbReference type="Gene3D" id="2.60.120.260">
    <property type="entry name" value="Galactose-binding domain-like"/>
    <property type="match status" value="1"/>
</dbReference>
<dbReference type="EMBL" id="JAVXUO010000371">
    <property type="protein sequence ID" value="KAK2992887.1"/>
    <property type="molecule type" value="Genomic_DNA"/>
</dbReference>
<dbReference type="PANTHER" id="PTHR31265">
    <property type="entry name" value="OS02G0527500 PROTEIN-RELATED"/>
    <property type="match status" value="1"/>
</dbReference>
<dbReference type="Pfam" id="PF04862">
    <property type="entry name" value="DUF642"/>
    <property type="match status" value="2"/>
</dbReference>
<dbReference type="InterPro" id="IPR052437">
    <property type="entry name" value="Pectin_Meth_Modulator"/>
</dbReference>
<organism evidence="8 9">
    <name type="scientific">Escallonia rubra</name>
    <dbReference type="NCBI Taxonomy" id="112253"/>
    <lineage>
        <taxon>Eukaryota</taxon>
        <taxon>Viridiplantae</taxon>
        <taxon>Streptophyta</taxon>
        <taxon>Embryophyta</taxon>
        <taxon>Tracheophyta</taxon>
        <taxon>Spermatophyta</taxon>
        <taxon>Magnoliopsida</taxon>
        <taxon>eudicotyledons</taxon>
        <taxon>Gunneridae</taxon>
        <taxon>Pentapetalae</taxon>
        <taxon>asterids</taxon>
        <taxon>campanulids</taxon>
        <taxon>Escalloniales</taxon>
        <taxon>Escalloniaceae</taxon>
        <taxon>Escallonia</taxon>
    </lineage>
</organism>
<evidence type="ECO:0000256" key="3">
    <source>
        <dbReference type="ARBA" id="ARBA00022525"/>
    </source>
</evidence>
<dbReference type="PANTHER" id="PTHR31265:SF28">
    <property type="entry name" value="EMB|CAB87702.1"/>
    <property type="match status" value="1"/>
</dbReference>
<keyword evidence="6" id="KW-1133">Transmembrane helix</keyword>
<keyword evidence="6" id="KW-0812">Transmembrane</keyword>
<evidence type="ECO:0000256" key="5">
    <source>
        <dbReference type="ARBA" id="ARBA00023180"/>
    </source>
</evidence>